<keyword evidence="4 9" id="KW-0808">Transferase</keyword>
<keyword evidence="7 8" id="KW-0472">Membrane</keyword>
<dbReference type="RefSeq" id="WP_106094045.1">
    <property type="nucleotide sequence ID" value="NZ_PVNL01000135.1"/>
</dbReference>
<evidence type="ECO:0000256" key="1">
    <source>
        <dbReference type="ARBA" id="ARBA00004651"/>
    </source>
</evidence>
<feature type="transmembrane region" description="Helical" evidence="8">
    <location>
        <begin position="167"/>
        <end position="185"/>
    </location>
</feature>
<evidence type="ECO:0000256" key="2">
    <source>
        <dbReference type="ARBA" id="ARBA00022475"/>
    </source>
</evidence>
<name>A0A2S9XUA3_9BACT</name>
<protein>
    <submittedName>
        <fullName evidence="9">Undecaprenyl phosphate-alpha-4-amino-4-deoxy-L-arabinose arabinosyl transferase</fullName>
        <ecNumber evidence="9">2.4.2.43</ecNumber>
    </submittedName>
</protein>
<keyword evidence="5 8" id="KW-0812">Transmembrane</keyword>
<evidence type="ECO:0000256" key="7">
    <source>
        <dbReference type="ARBA" id="ARBA00023136"/>
    </source>
</evidence>
<feature type="transmembrane region" description="Helical" evidence="8">
    <location>
        <begin position="142"/>
        <end position="161"/>
    </location>
</feature>
<evidence type="ECO:0000313" key="9">
    <source>
        <dbReference type="EMBL" id="PRP96459.1"/>
    </source>
</evidence>
<comment type="subcellular location">
    <subcellularLocation>
        <location evidence="1">Cell membrane</location>
        <topology evidence="1">Multi-pass membrane protein</topology>
    </subcellularLocation>
</comment>
<evidence type="ECO:0000256" key="3">
    <source>
        <dbReference type="ARBA" id="ARBA00022676"/>
    </source>
</evidence>
<keyword evidence="2" id="KW-1003">Cell membrane</keyword>
<dbReference type="EC" id="2.4.2.43" evidence="9"/>
<feature type="transmembrane region" description="Helical" evidence="8">
    <location>
        <begin position="444"/>
        <end position="460"/>
    </location>
</feature>
<dbReference type="GO" id="GO:0010041">
    <property type="term" value="P:response to iron(III) ion"/>
    <property type="evidence" value="ECO:0007669"/>
    <property type="project" value="TreeGrafter"/>
</dbReference>
<organism evidence="9 10">
    <name type="scientific">Enhygromyxa salina</name>
    <dbReference type="NCBI Taxonomy" id="215803"/>
    <lineage>
        <taxon>Bacteria</taxon>
        <taxon>Pseudomonadati</taxon>
        <taxon>Myxococcota</taxon>
        <taxon>Polyangia</taxon>
        <taxon>Nannocystales</taxon>
        <taxon>Nannocystaceae</taxon>
        <taxon>Enhygromyxa</taxon>
    </lineage>
</organism>
<feature type="transmembrane region" description="Helical" evidence="8">
    <location>
        <begin position="466"/>
        <end position="483"/>
    </location>
</feature>
<feature type="transmembrane region" description="Helical" evidence="8">
    <location>
        <begin position="561"/>
        <end position="578"/>
    </location>
</feature>
<feature type="transmembrane region" description="Helical" evidence="8">
    <location>
        <begin position="211"/>
        <end position="229"/>
    </location>
</feature>
<evidence type="ECO:0000256" key="6">
    <source>
        <dbReference type="ARBA" id="ARBA00022989"/>
    </source>
</evidence>
<sequence>MRDRLSKLSTISPMVWALLLGLAILAIYSASIGACGPWDPWETHYGEVARNMVVRNDPMDLWWRPGYGPQGKREGVFASKHALPFWCMALSFKLFGVGNGPIDEMVRSPIPEIALRLPSMLMGLGTVALLGWCVARLVHWRAGLLTAAVLATMPQYAILTRQAVTDMFFVAPVCLAMVGWAMAWLEPERELKTIGRQVGNRGLLEIPWDRAWIGFFAVFVVGAIVPLAVLHQHVLDPDTIASVARSRRKSTATVDDLRTIAQQLSIYWVVVAAVLLRSMRWRRRSQCWMGVVYVAGGLSLMGKGMIGPGIIGLLILVDMLVNGRLHLLWQRRCELAIGILLFVVTCFPWHHAMAIFRGESWVNELIVVNNLARFASGEQKQAVGGFAFYLRTLGLAALPWSAVVPPALWAAVLAYRRRAQQAEPSAVAKSGPPPTLGADSLHRLALLWFLVSFGLITYSVTKYYHYLVPCLPPLAIVIGIWLHRLMPTPARDRQTGEASAPESKPVGDRLPIAAALACALSGCAVLYMVARATLDEPAWIAHLSTYLYTGMWREGAAPADRMVWCLVPFGLGLLLWVAHKGRLAVAGMLLSALLTTTWVIDDYLPATSENWSQRSAFRYAFDHVGKNDRLLSWWFYYRGETYFSKARIWVSMEPDRQKLREFVDKHRGKGTTFWVMTTARHAERANAHFPPDLRDHIEIVYRNFHYALLKVEVP</sequence>
<evidence type="ECO:0000256" key="5">
    <source>
        <dbReference type="ARBA" id="ARBA00022692"/>
    </source>
</evidence>
<dbReference type="GO" id="GO:0103015">
    <property type="term" value="F:4-amino-4-deoxy-L-arabinose transferase activity"/>
    <property type="evidence" value="ECO:0007669"/>
    <property type="project" value="UniProtKB-EC"/>
</dbReference>
<comment type="caution">
    <text evidence="9">The sequence shown here is derived from an EMBL/GenBank/DDBJ whole genome shotgun (WGS) entry which is preliminary data.</text>
</comment>
<feature type="transmembrane region" description="Helical" evidence="8">
    <location>
        <begin position="510"/>
        <end position="530"/>
    </location>
</feature>
<proteinExistence type="predicted"/>
<feature type="transmembrane region" description="Helical" evidence="8">
    <location>
        <begin position="335"/>
        <end position="356"/>
    </location>
</feature>
<reference evidence="9 10" key="1">
    <citation type="submission" date="2018-03" db="EMBL/GenBank/DDBJ databases">
        <title>Draft Genome Sequences of the Obligatory Marine Myxobacteria Enhygromyxa salina SWB007.</title>
        <authorList>
            <person name="Poehlein A."/>
            <person name="Moghaddam J.A."/>
            <person name="Harms H."/>
            <person name="Alanjari M."/>
            <person name="Koenig G.M."/>
            <person name="Daniel R."/>
            <person name="Schaeberle T.F."/>
        </authorList>
    </citation>
    <scope>NUCLEOTIDE SEQUENCE [LARGE SCALE GENOMIC DNA]</scope>
    <source>
        <strain evidence="9 10">SWB007</strain>
    </source>
</reference>
<dbReference type="PANTHER" id="PTHR33908:SF3">
    <property type="entry name" value="UNDECAPRENYL PHOSPHATE-ALPHA-4-AMINO-4-DEOXY-L-ARABINOSE ARABINOSYL TRANSFERASE"/>
    <property type="match status" value="1"/>
</dbReference>
<dbReference type="GO" id="GO:0005886">
    <property type="term" value="C:plasma membrane"/>
    <property type="evidence" value="ECO:0007669"/>
    <property type="project" value="UniProtKB-SubCell"/>
</dbReference>
<dbReference type="PANTHER" id="PTHR33908">
    <property type="entry name" value="MANNOSYLTRANSFERASE YKCB-RELATED"/>
    <property type="match status" value="1"/>
</dbReference>
<keyword evidence="3 9" id="KW-0328">Glycosyltransferase</keyword>
<dbReference type="InterPro" id="IPR050297">
    <property type="entry name" value="LipidA_mod_glycosyltrf_83"/>
</dbReference>
<evidence type="ECO:0000313" key="10">
    <source>
        <dbReference type="Proteomes" id="UP000238823"/>
    </source>
</evidence>
<feature type="transmembrane region" description="Helical" evidence="8">
    <location>
        <begin position="291"/>
        <end position="315"/>
    </location>
</feature>
<dbReference type="GO" id="GO:0009103">
    <property type="term" value="P:lipopolysaccharide biosynthetic process"/>
    <property type="evidence" value="ECO:0007669"/>
    <property type="project" value="UniProtKB-ARBA"/>
</dbReference>
<evidence type="ECO:0000256" key="4">
    <source>
        <dbReference type="ARBA" id="ARBA00022679"/>
    </source>
</evidence>
<evidence type="ECO:0000256" key="8">
    <source>
        <dbReference type="SAM" id="Phobius"/>
    </source>
</evidence>
<dbReference type="Proteomes" id="UP000238823">
    <property type="component" value="Unassembled WGS sequence"/>
</dbReference>
<dbReference type="OrthoDB" id="9775035at2"/>
<feature type="transmembrane region" description="Helical" evidence="8">
    <location>
        <begin position="260"/>
        <end position="279"/>
    </location>
</feature>
<dbReference type="EMBL" id="PVNL01000135">
    <property type="protein sequence ID" value="PRP96459.1"/>
    <property type="molecule type" value="Genomic_DNA"/>
</dbReference>
<dbReference type="PROSITE" id="PS51257">
    <property type="entry name" value="PROKAR_LIPOPROTEIN"/>
    <property type="match status" value="1"/>
</dbReference>
<gene>
    <name evidence="9" type="primary">arnT</name>
    <name evidence="9" type="ORF">ENSA7_72740</name>
</gene>
<dbReference type="AlphaFoldDB" id="A0A2S9XUA3"/>
<feature type="transmembrane region" description="Helical" evidence="8">
    <location>
        <begin position="113"/>
        <end position="135"/>
    </location>
</feature>
<keyword evidence="6 8" id="KW-1133">Transmembrane helix</keyword>
<accession>A0A2S9XUA3</accession>